<dbReference type="Proteomes" id="UP000319374">
    <property type="component" value="Chromosome"/>
</dbReference>
<dbReference type="OrthoDB" id="1121721at2"/>
<dbReference type="InterPro" id="IPR006121">
    <property type="entry name" value="HMA_dom"/>
</dbReference>
<dbReference type="SUPFAM" id="SSF55008">
    <property type="entry name" value="HMA, heavy metal-associated domain"/>
    <property type="match status" value="1"/>
</dbReference>
<gene>
    <name evidence="4" type="ORF">A5CPEGH6_05090</name>
</gene>
<dbReference type="GeneID" id="98672482"/>
<protein>
    <recommendedName>
        <fullName evidence="3">HMA domain-containing protein</fullName>
    </recommendedName>
</protein>
<feature type="signal peptide" evidence="2">
    <location>
        <begin position="1"/>
        <end position="19"/>
    </location>
</feature>
<organism evidence="4 5">
    <name type="scientific">Alistipes dispar</name>
    <dbReference type="NCBI Taxonomy" id="2585119"/>
    <lineage>
        <taxon>Bacteria</taxon>
        <taxon>Pseudomonadati</taxon>
        <taxon>Bacteroidota</taxon>
        <taxon>Bacteroidia</taxon>
        <taxon>Bacteroidales</taxon>
        <taxon>Rikenellaceae</taxon>
        <taxon>Alistipes</taxon>
    </lineage>
</organism>
<feature type="domain" description="HMA" evidence="3">
    <location>
        <begin position="30"/>
        <end position="97"/>
    </location>
</feature>
<dbReference type="GO" id="GO:0046872">
    <property type="term" value="F:metal ion binding"/>
    <property type="evidence" value="ECO:0007669"/>
    <property type="project" value="UniProtKB-KW"/>
</dbReference>
<sequence length="105" mass="11250">MKKLVSICLALVLCAGAFAAPASAKKEKKTVTTVFVTDIECDHCVKKIMDNVPSLGKGIKDVRVDLPKKEVTVVYDASKNDDANIVEGFASLKVKAEPKKAGTEK</sequence>
<dbReference type="PROSITE" id="PS01047">
    <property type="entry name" value="HMA_1"/>
    <property type="match status" value="1"/>
</dbReference>
<proteinExistence type="predicted"/>
<evidence type="ECO:0000313" key="5">
    <source>
        <dbReference type="Proteomes" id="UP000319374"/>
    </source>
</evidence>
<dbReference type="InterPro" id="IPR017969">
    <property type="entry name" value="Heavy-metal-associated_CS"/>
</dbReference>
<keyword evidence="1" id="KW-0479">Metal-binding</keyword>
<dbReference type="PROSITE" id="PS50846">
    <property type="entry name" value="HMA_2"/>
    <property type="match status" value="1"/>
</dbReference>
<evidence type="ECO:0000259" key="3">
    <source>
        <dbReference type="PROSITE" id="PS50846"/>
    </source>
</evidence>
<dbReference type="Gene3D" id="3.30.70.100">
    <property type="match status" value="1"/>
</dbReference>
<name>A0A4Y1WY19_9BACT</name>
<dbReference type="KEGG" id="ada:A5CPEGH6_05090"/>
<dbReference type="RefSeq" id="WP_141427738.1">
    <property type="nucleotide sequence ID" value="NZ_AP019736.1"/>
</dbReference>
<reference evidence="5" key="1">
    <citation type="submission" date="2019-06" db="EMBL/GenBank/DDBJ databases">
        <title>Alistipes onderdonkii subsp. vulgaris subsp. nov., Alistipes dispar sp. nov. and Alistipes communis sp. nov., isolated from human faeces, and creation of Alistipes onderdonkii subsp. onderdonkii subsp. nov.</title>
        <authorList>
            <person name="Sakamoto M."/>
            <person name="Ikeyama N."/>
            <person name="Ogata Y."/>
            <person name="Suda W."/>
            <person name="Iino T."/>
            <person name="Hattori M."/>
            <person name="Ohkuma M."/>
        </authorList>
    </citation>
    <scope>NUCLEOTIDE SEQUENCE [LARGE SCALE GENOMIC DNA]</scope>
    <source>
        <strain evidence="5">5CPEGH6</strain>
    </source>
</reference>
<accession>A0A4Y1WY19</accession>
<dbReference type="InterPro" id="IPR036163">
    <property type="entry name" value="HMA_dom_sf"/>
</dbReference>
<keyword evidence="2" id="KW-0732">Signal</keyword>
<evidence type="ECO:0000256" key="1">
    <source>
        <dbReference type="ARBA" id="ARBA00022723"/>
    </source>
</evidence>
<dbReference type="EMBL" id="AP019736">
    <property type="protein sequence ID" value="BBL05871.1"/>
    <property type="molecule type" value="Genomic_DNA"/>
</dbReference>
<dbReference type="CDD" id="cd00371">
    <property type="entry name" value="HMA"/>
    <property type="match status" value="1"/>
</dbReference>
<dbReference type="AlphaFoldDB" id="A0A4Y1WY19"/>
<dbReference type="Pfam" id="PF00403">
    <property type="entry name" value="HMA"/>
    <property type="match status" value="1"/>
</dbReference>
<feature type="chain" id="PRO_5021239821" description="HMA domain-containing protein" evidence="2">
    <location>
        <begin position="20"/>
        <end position="105"/>
    </location>
</feature>
<keyword evidence="5" id="KW-1185">Reference proteome</keyword>
<evidence type="ECO:0000256" key="2">
    <source>
        <dbReference type="SAM" id="SignalP"/>
    </source>
</evidence>
<evidence type="ECO:0000313" key="4">
    <source>
        <dbReference type="EMBL" id="BBL05871.1"/>
    </source>
</evidence>